<dbReference type="NCBIfam" id="NF004730">
    <property type="entry name" value="PRK06074.1-1"/>
    <property type="match status" value="1"/>
</dbReference>
<keyword evidence="5" id="KW-1003">Cell membrane</keyword>
<dbReference type="Pfam" id="PF00329">
    <property type="entry name" value="Complex1_30kDa"/>
    <property type="match status" value="1"/>
</dbReference>
<keyword evidence="5" id="KW-0472">Membrane</keyword>
<evidence type="ECO:0000256" key="7">
    <source>
        <dbReference type="RuleBase" id="RU003582"/>
    </source>
</evidence>
<dbReference type="Gene3D" id="3.30.460.80">
    <property type="entry name" value="NADH:ubiquinone oxidoreductase, 30kDa subunit"/>
    <property type="match status" value="1"/>
</dbReference>
<dbReference type="GO" id="GO:0016491">
    <property type="term" value="F:oxidoreductase activity"/>
    <property type="evidence" value="ECO:0007669"/>
    <property type="project" value="UniProtKB-KW"/>
</dbReference>
<dbReference type="SUPFAM" id="SSF143243">
    <property type="entry name" value="Nqo5-like"/>
    <property type="match status" value="1"/>
</dbReference>
<sequence>MSRLSDLQQNLLDVLGQDADVVMAYDELTLTVPADQWVGIAQRLRDEPSLKFESCIDLCGVDYLTYGQGKEGQPEAPAPVFPARYAVVAQLMSITHNWRLRIRTWPNDSEFPVLSTLVNVWPAANWYEREAFDLFGIVFEGHPDLRRILTDYGFIGHPFRKDFPIYGNVEMRYDPEQGRVVYQPVTIEPREIIPRVIREDGYGVGR</sequence>
<gene>
    <name evidence="5" type="primary">nuoC</name>
    <name evidence="9" type="ORF">DHf2319_03800</name>
</gene>
<evidence type="ECO:0000313" key="10">
    <source>
        <dbReference type="Proteomes" id="UP000831607"/>
    </source>
</evidence>
<evidence type="ECO:0000256" key="1">
    <source>
        <dbReference type="ARBA" id="ARBA00007569"/>
    </source>
</evidence>
<dbReference type="Proteomes" id="UP000831607">
    <property type="component" value="Chromosome"/>
</dbReference>
<proteinExistence type="inferred from homology"/>
<evidence type="ECO:0000256" key="2">
    <source>
        <dbReference type="ARBA" id="ARBA00022448"/>
    </source>
</evidence>
<comment type="subcellular location">
    <subcellularLocation>
        <location evidence="5">Cell membrane</location>
        <topology evidence="5">Peripheral membrane protein</topology>
        <orientation evidence="5">Cytoplasmic side</orientation>
    </subcellularLocation>
</comment>
<evidence type="ECO:0000256" key="3">
    <source>
        <dbReference type="ARBA" id="ARBA00022719"/>
    </source>
</evidence>
<keyword evidence="5 6" id="KW-1278">Translocase</keyword>
<dbReference type="InterPro" id="IPR037232">
    <property type="entry name" value="NADH_quin_OxRdtase_su_C/D-like"/>
</dbReference>
<dbReference type="HAMAP" id="MF_01357">
    <property type="entry name" value="NDH1_NuoC"/>
    <property type="match status" value="1"/>
</dbReference>
<keyword evidence="2 5" id="KW-0813">Transport</keyword>
<comment type="subunit">
    <text evidence="5">NDH-1 is composed of 14 different subunits. Subunits NuoB, C, D, E, F, and G constitute the peripheral sector of the complex.</text>
</comment>
<dbReference type="EC" id="7.1.1.-" evidence="5"/>
<dbReference type="PROSITE" id="PS00542">
    <property type="entry name" value="COMPLEX1_30K"/>
    <property type="match status" value="1"/>
</dbReference>
<dbReference type="RefSeq" id="WP_243479466.1">
    <property type="nucleotide sequence ID" value="NZ_CP063982.1"/>
</dbReference>
<dbReference type="InterPro" id="IPR001268">
    <property type="entry name" value="NADH_UbQ_OxRdtase_30kDa_su"/>
</dbReference>
<evidence type="ECO:0000256" key="6">
    <source>
        <dbReference type="RuleBase" id="RU003456"/>
    </source>
</evidence>
<keyword evidence="10" id="KW-1185">Reference proteome</keyword>
<comment type="similarity">
    <text evidence="1 5 6">Belongs to the complex I 30 kDa subunit family.</text>
</comment>
<dbReference type="EMBL" id="CP063982">
    <property type="protein sequence ID" value="UOD51039.1"/>
    <property type="molecule type" value="Genomic_DNA"/>
</dbReference>
<dbReference type="NCBIfam" id="TIGR01961">
    <property type="entry name" value="NuoC_fam"/>
    <property type="match status" value="1"/>
</dbReference>
<keyword evidence="3 5" id="KW-0874">Quinone</keyword>
<evidence type="ECO:0000256" key="4">
    <source>
        <dbReference type="ARBA" id="ARBA00023075"/>
    </source>
</evidence>
<evidence type="ECO:0000256" key="5">
    <source>
        <dbReference type="HAMAP-Rule" id="MF_01357"/>
    </source>
</evidence>
<dbReference type="PANTHER" id="PTHR10884">
    <property type="entry name" value="NADH DEHYDROGENASE UBIQUINONE IRON-SULFUR PROTEIN 3"/>
    <property type="match status" value="1"/>
</dbReference>
<organism evidence="9 10">
    <name type="scientific">Orrella daihaiensis</name>
    <dbReference type="NCBI Taxonomy" id="2782176"/>
    <lineage>
        <taxon>Bacteria</taxon>
        <taxon>Pseudomonadati</taxon>
        <taxon>Pseudomonadota</taxon>
        <taxon>Betaproteobacteria</taxon>
        <taxon>Burkholderiales</taxon>
        <taxon>Alcaligenaceae</taxon>
        <taxon>Orrella</taxon>
    </lineage>
</organism>
<dbReference type="InterPro" id="IPR020396">
    <property type="entry name" value="NADH_UbQ_OxRdtase_CS"/>
</dbReference>
<evidence type="ECO:0000313" key="9">
    <source>
        <dbReference type="EMBL" id="UOD51039.1"/>
    </source>
</evidence>
<feature type="domain" description="NADH:ubiquinone oxidoreductase 30kDa subunit" evidence="8">
    <location>
        <begin position="30"/>
        <end position="167"/>
    </location>
</feature>
<accession>A0ABY4ALI7</accession>
<keyword evidence="9" id="KW-0560">Oxidoreductase</keyword>
<reference evidence="9 10" key="1">
    <citation type="submission" date="2020-11" db="EMBL/GenBank/DDBJ databases">
        <title>Algicoccus daihaiensis sp.nov., isolated from Daihai Lake in Inner Mongolia.</title>
        <authorList>
            <person name="Kai J."/>
        </authorList>
    </citation>
    <scope>NUCLEOTIDE SEQUENCE [LARGE SCALE GENOMIC DNA]</scope>
    <source>
        <strain evidence="10">f23</strain>
    </source>
</reference>
<comment type="function">
    <text evidence="5">NDH-1 shuttles electrons from NADH, via FMN and iron-sulfur (Fe-S) centers, to quinones in the respiratory chain. The immediate electron acceptor for the enzyme in this species is believed to be ubiquinone. Couples the redox reaction to proton translocation (for every two electrons transferred, four hydrogen ions are translocated across the cytoplasmic membrane), and thus conserves the redox energy in a proton gradient.</text>
</comment>
<evidence type="ECO:0000259" key="8">
    <source>
        <dbReference type="Pfam" id="PF00329"/>
    </source>
</evidence>
<keyword evidence="5 6" id="KW-0520">NAD</keyword>
<dbReference type="PANTHER" id="PTHR10884:SF14">
    <property type="entry name" value="NADH DEHYDROGENASE [UBIQUINONE] IRON-SULFUR PROTEIN 3, MITOCHONDRIAL"/>
    <property type="match status" value="1"/>
</dbReference>
<dbReference type="InterPro" id="IPR010218">
    <property type="entry name" value="NADH_DH_suC"/>
</dbReference>
<protein>
    <recommendedName>
        <fullName evidence="5">NADH-quinone oxidoreductase subunit C</fullName>
        <ecNumber evidence="5">7.1.1.-</ecNumber>
    </recommendedName>
    <alternativeName>
        <fullName evidence="5">NADH dehydrogenase I subunit C</fullName>
    </alternativeName>
    <alternativeName>
        <fullName evidence="5">NDH-1 subunit C</fullName>
    </alternativeName>
</protein>
<comment type="catalytic activity">
    <reaction evidence="5 7">
        <text>a quinone + NADH + 5 H(+)(in) = a quinol + NAD(+) + 4 H(+)(out)</text>
        <dbReference type="Rhea" id="RHEA:57888"/>
        <dbReference type="ChEBI" id="CHEBI:15378"/>
        <dbReference type="ChEBI" id="CHEBI:24646"/>
        <dbReference type="ChEBI" id="CHEBI:57540"/>
        <dbReference type="ChEBI" id="CHEBI:57945"/>
        <dbReference type="ChEBI" id="CHEBI:132124"/>
    </reaction>
</comment>
<keyword evidence="4 5" id="KW-0830">Ubiquinone</keyword>
<name>A0ABY4ALI7_9BURK</name>